<organism evidence="2 3">
    <name type="scientific">Gnathostoma spinigerum</name>
    <dbReference type="NCBI Taxonomy" id="75299"/>
    <lineage>
        <taxon>Eukaryota</taxon>
        <taxon>Metazoa</taxon>
        <taxon>Ecdysozoa</taxon>
        <taxon>Nematoda</taxon>
        <taxon>Chromadorea</taxon>
        <taxon>Rhabditida</taxon>
        <taxon>Spirurina</taxon>
        <taxon>Gnathostomatomorpha</taxon>
        <taxon>Gnathostomatoidea</taxon>
        <taxon>Gnathostomatidae</taxon>
        <taxon>Gnathostoma</taxon>
    </lineage>
</organism>
<dbReference type="Gene3D" id="3.30.160.60">
    <property type="entry name" value="Classic Zinc Finger"/>
    <property type="match status" value="1"/>
</dbReference>
<proteinExistence type="predicted"/>
<dbReference type="FunFam" id="3.30.160.60:FF:002852">
    <property type="entry name" value="Dorsal Intercalation and Elongation defect"/>
    <property type="match status" value="1"/>
</dbReference>
<reference evidence="2 3" key="1">
    <citation type="submission" date="2024-08" db="EMBL/GenBank/DDBJ databases">
        <title>Gnathostoma spinigerum genome.</title>
        <authorList>
            <person name="Gonzalez-Bertolin B."/>
            <person name="Monzon S."/>
            <person name="Zaballos A."/>
            <person name="Jimenez P."/>
            <person name="Dekumyoy P."/>
            <person name="Varona S."/>
            <person name="Cuesta I."/>
            <person name="Sumanam S."/>
            <person name="Adisakwattana P."/>
            <person name="Gasser R.B."/>
            <person name="Hernandez-Gonzalez A."/>
            <person name="Young N.D."/>
            <person name="Perteguer M.J."/>
        </authorList>
    </citation>
    <scope>NUCLEOTIDE SEQUENCE [LARGE SCALE GENOMIC DNA]</scope>
    <source>
        <strain evidence="2">AL3</strain>
        <tissue evidence="2">Liver</tissue>
    </source>
</reference>
<dbReference type="SMART" id="SM00355">
    <property type="entry name" value="ZnF_C2H2"/>
    <property type="match status" value="2"/>
</dbReference>
<name>A0ABD6ESD9_9BILA</name>
<dbReference type="EMBL" id="JBGFUD010009365">
    <property type="protein sequence ID" value="MFH4982465.1"/>
    <property type="molecule type" value="Genomic_DNA"/>
</dbReference>
<protein>
    <recommendedName>
        <fullName evidence="1">C2H2-type domain-containing protein</fullName>
    </recommendedName>
</protein>
<dbReference type="AlphaFoldDB" id="A0ABD6ESD9"/>
<accession>A0ABD6ESD9</accession>
<feature type="domain" description="C2H2-type" evidence="1">
    <location>
        <begin position="79"/>
        <end position="100"/>
    </location>
</feature>
<evidence type="ECO:0000313" key="2">
    <source>
        <dbReference type="EMBL" id="MFH4982465.1"/>
    </source>
</evidence>
<dbReference type="PANTHER" id="PTHR21190">
    <property type="entry name" value="GH10077P"/>
    <property type="match status" value="1"/>
</dbReference>
<keyword evidence="3" id="KW-1185">Reference proteome</keyword>
<comment type="caution">
    <text evidence="2">The sequence shown here is derived from an EMBL/GenBank/DDBJ whole genome shotgun (WGS) entry which is preliminary data.</text>
</comment>
<feature type="domain" description="C2H2-type" evidence="1">
    <location>
        <begin position="129"/>
        <end position="150"/>
    </location>
</feature>
<evidence type="ECO:0000259" key="1">
    <source>
        <dbReference type="PROSITE" id="PS00028"/>
    </source>
</evidence>
<sequence>QYLQQHILVNHSGIPNAQSLLGLLPGGIPLPFMLSPGLQQSLQMQDMDQNGMLAGLNGQLSNPKQSIKRQYSSSGKNYCNLCNKEVCNKYFLRTHMLKMHGIVIDENKTVIANIDTLERERMGALSFRCDICMAELKSRHLLRSHKQEMHGVVSLHTPIVSQNRTQRSNSTGAMPSLLAANQAALLSAQLNEKLFGLVDWYETLL</sequence>
<dbReference type="InterPro" id="IPR013087">
    <property type="entry name" value="Znf_C2H2_type"/>
</dbReference>
<dbReference type="PANTHER" id="PTHR21190:SF1">
    <property type="entry name" value="GH10077P"/>
    <property type="match status" value="1"/>
</dbReference>
<evidence type="ECO:0000313" key="3">
    <source>
        <dbReference type="Proteomes" id="UP001608902"/>
    </source>
</evidence>
<dbReference type="Proteomes" id="UP001608902">
    <property type="component" value="Unassembled WGS sequence"/>
</dbReference>
<feature type="non-terminal residue" evidence="2">
    <location>
        <position position="1"/>
    </location>
</feature>
<gene>
    <name evidence="2" type="ORF">AB6A40_009174</name>
</gene>
<dbReference type="PROSITE" id="PS00028">
    <property type="entry name" value="ZINC_FINGER_C2H2_1"/>
    <property type="match status" value="2"/>
</dbReference>